<dbReference type="PANTHER" id="PTHR46623:SF6">
    <property type="entry name" value="ALPHA_BETA-HYDROLASES SUPERFAMILY PROTEIN"/>
    <property type="match status" value="1"/>
</dbReference>
<dbReference type="Pfam" id="PF01738">
    <property type="entry name" value="DLH"/>
    <property type="match status" value="1"/>
</dbReference>
<feature type="domain" description="Dienelactone hydrolase" evidence="2">
    <location>
        <begin position="14"/>
        <end position="231"/>
    </location>
</feature>
<dbReference type="InterPro" id="IPR051049">
    <property type="entry name" value="Dienelactone_hydrolase-like"/>
</dbReference>
<dbReference type="GO" id="GO:0008806">
    <property type="term" value="F:carboxymethylenebutenolidase activity"/>
    <property type="evidence" value="ECO:0007669"/>
    <property type="project" value="UniProtKB-EC"/>
</dbReference>
<evidence type="ECO:0000259" key="2">
    <source>
        <dbReference type="Pfam" id="PF01738"/>
    </source>
</evidence>
<feature type="region of interest" description="Disordered" evidence="1">
    <location>
        <begin position="1"/>
        <end position="22"/>
    </location>
</feature>
<protein>
    <submittedName>
        <fullName evidence="3">Dienelactone hydrolase family protein</fullName>
        <ecNumber evidence="3">3.1.1.45</ecNumber>
    </submittedName>
</protein>
<dbReference type="InterPro" id="IPR002925">
    <property type="entry name" value="Dienelactn_hydro"/>
</dbReference>
<evidence type="ECO:0000313" key="4">
    <source>
        <dbReference type="Proteomes" id="UP000254978"/>
    </source>
</evidence>
<dbReference type="EC" id="3.1.1.45" evidence="3"/>
<evidence type="ECO:0000313" key="3">
    <source>
        <dbReference type="EMBL" id="STZ62455.1"/>
    </source>
</evidence>
<gene>
    <name evidence="3" type="primary">clcD_2</name>
    <name evidence="3" type="ORF">NCTC10821_06024</name>
</gene>
<dbReference type="SUPFAM" id="SSF53474">
    <property type="entry name" value="alpha/beta-Hydrolases"/>
    <property type="match status" value="1"/>
</dbReference>
<dbReference type="InterPro" id="IPR029058">
    <property type="entry name" value="AB_hydrolase_fold"/>
</dbReference>
<reference evidence="3 4" key="1">
    <citation type="submission" date="2018-06" db="EMBL/GenBank/DDBJ databases">
        <authorList>
            <consortium name="Pathogen Informatics"/>
            <person name="Doyle S."/>
        </authorList>
    </citation>
    <scope>NUCLEOTIDE SEQUENCE [LARGE SCALE GENOMIC DNA]</scope>
    <source>
        <strain evidence="3 4">NCTC10821</strain>
    </source>
</reference>
<keyword evidence="3" id="KW-0378">Hydrolase</keyword>
<accession>A0A378TRQ5</accession>
<dbReference type="RefSeq" id="WP_115281152.1">
    <property type="nucleotide sequence ID" value="NZ_AP022600.1"/>
</dbReference>
<dbReference type="EMBL" id="UGQT01000001">
    <property type="protein sequence ID" value="STZ62455.1"/>
    <property type="molecule type" value="Genomic_DNA"/>
</dbReference>
<keyword evidence="4" id="KW-1185">Reference proteome</keyword>
<dbReference type="PANTHER" id="PTHR46623">
    <property type="entry name" value="CARBOXYMETHYLENEBUTENOLIDASE-RELATED"/>
    <property type="match status" value="1"/>
</dbReference>
<organism evidence="3 4">
    <name type="scientific">Mycolicibacterium tokaiense</name>
    <dbReference type="NCBI Taxonomy" id="39695"/>
    <lineage>
        <taxon>Bacteria</taxon>
        <taxon>Bacillati</taxon>
        <taxon>Actinomycetota</taxon>
        <taxon>Actinomycetes</taxon>
        <taxon>Mycobacteriales</taxon>
        <taxon>Mycobacteriaceae</taxon>
        <taxon>Mycolicibacterium</taxon>
    </lineage>
</organism>
<evidence type="ECO:0000256" key="1">
    <source>
        <dbReference type="SAM" id="MobiDB-lite"/>
    </source>
</evidence>
<dbReference type="Gene3D" id="3.40.50.1820">
    <property type="entry name" value="alpha/beta hydrolase"/>
    <property type="match status" value="1"/>
</dbReference>
<dbReference type="OrthoDB" id="3208682at2"/>
<sequence>MADITYPTPRGPLPAYEAQPAGSGPWPGVVVIQDAFGVTDDIRRSCDRLAAAGHLTLAPALYRRGNRVGCVVRTLRALASGSGAAIDDLVAAREALASDPRCSGKVGVIGFCMGGGFSLQLAPRGVFDVAAPNYGPLPKDTAVLADSCPIVASYGARDWTMKNVAATLERVLTEAGVDHDVKEYPHVGHSFMNDWGAPAVLQLVTRAAGFSYSEPEAEDAWTRILGFFDQHLRS</sequence>
<proteinExistence type="predicted"/>
<dbReference type="Proteomes" id="UP000254978">
    <property type="component" value="Unassembled WGS sequence"/>
</dbReference>
<name>A0A378TRQ5_9MYCO</name>
<dbReference type="AlphaFoldDB" id="A0A378TRQ5"/>